<accession>A0ABV5WJC6</accession>
<dbReference type="PANTHER" id="PTHR33442:SF5">
    <property type="entry name" value="BIFUNCTIONAL TRANS-3-HYDROXY-L-PROLINE DEHYDRATASE_2-EPIMERASE"/>
    <property type="match status" value="1"/>
</dbReference>
<sequence length="341" mass="37033">MRWSRKISVVGAHAEGEVGNVVVGGIPHIPGENMFEKKEYMESHMDEIRQMLLFEPRGGPFHNANILLPPSDPRADMGYIIMETTEYPPMSGSNTICVATVLLETGILPMQEPITKLVLDAPGGLISVVCTCYNGKVTQVELTNVPAFAIHLDTCIEVPGIGSITVDTSYGGMMFAHVNAEKLGFRISPDEAHEMCLVGQKIKKAVNEQFTVVHPENEKIRDVSNIIFEGPVERVESGLVSKNGTVVLHGRLDRSPCGTGTSARLAVMAAKGIIDRGERFENESITGTKFVSRIVGHTKVGQKDAVIPTVAGQAWITGIMELGIDPTDPVAYGHRVSDIWF</sequence>
<dbReference type="Proteomes" id="UP001589609">
    <property type="component" value="Unassembled WGS sequence"/>
</dbReference>
<comment type="caution">
    <text evidence="2">The sequence shown here is derived from an EMBL/GenBank/DDBJ whole genome shotgun (WGS) entry which is preliminary data.</text>
</comment>
<dbReference type="EMBL" id="JBHMAF010000166">
    <property type="protein sequence ID" value="MFB9760690.1"/>
    <property type="molecule type" value="Genomic_DNA"/>
</dbReference>
<keyword evidence="3" id="KW-1185">Reference proteome</keyword>
<dbReference type="Gene3D" id="3.10.310.10">
    <property type="entry name" value="Diaminopimelate Epimerase, Chain A, domain 1"/>
    <property type="match status" value="2"/>
</dbReference>
<reference evidence="2 3" key="1">
    <citation type="submission" date="2024-09" db="EMBL/GenBank/DDBJ databases">
        <authorList>
            <person name="Sun Q."/>
            <person name="Mori K."/>
        </authorList>
    </citation>
    <scope>NUCLEOTIDE SEQUENCE [LARGE SCALE GENOMIC DNA]</scope>
    <source>
        <strain evidence="2 3">JCM 11201</strain>
    </source>
</reference>
<dbReference type="SFLD" id="SFLDS00028">
    <property type="entry name" value="Proline_Racemase"/>
    <property type="match status" value="1"/>
</dbReference>
<dbReference type="RefSeq" id="WP_379950973.1">
    <property type="nucleotide sequence ID" value="NZ_JBHMAF010000166.1"/>
</dbReference>
<dbReference type="Pfam" id="PF05544">
    <property type="entry name" value="Pro_racemase"/>
    <property type="match status" value="1"/>
</dbReference>
<evidence type="ECO:0000313" key="3">
    <source>
        <dbReference type="Proteomes" id="UP001589609"/>
    </source>
</evidence>
<dbReference type="PIRSF" id="PIRSF029792">
    <property type="entry name" value="Pro_racemase"/>
    <property type="match status" value="1"/>
</dbReference>
<evidence type="ECO:0000256" key="1">
    <source>
        <dbReference type="ARBA" id="ARBA00007529"/>
    </source>
</evidence>
<organism evidence="2 3">
    <name type="scientific">Ectobacillus funiculus</name>
    <dbReference type="NCBI Taxonomy" id="137993"/>
    <lineage>
        <taxon>Bacteria</taxon>
        <taxon>Bacillati</taxon>
        <taxon>Bacillota</taxon>
        <taxon>Bacilli</taxon>
        <taxon>Bacillales</taxon>
        <taxon>Bacillaceae</taxon>
        <taxon>Ectobacillus</taxon>
    </lineage>
</organism>
<name>A0ABV5WJC6_9BACI</name>
<gene>
    <name evidence="2" type="ORF">ACFFMS_20610</name>
</gene>
<dbReference type="SUPFAM" id="SSF54506">
    <property type="entry name" value="Diaminopimelate epimerase-like"/>
    <property type="match status" value="1"/>
</dbReference>
<protein>
    <submittedName>
        <fullName evidence="2">Proline racemase family protein</fullName>
    </submittedName>
</protein>
<dbReference type="PANTHER" id="PTHR33442">
    <property type="entry name" value="TRANS-3-HYDROXY-L-PROLINE DEHYDRATASE"/>
    <property type="match status" value="1"/>
</dbReference>
<evidence type="ECO:0000313" key="2">
    <source>
        <dbReference type="EMBL" id="MFB9760690.1"/>
    </source>
</evidence>
<comment type="similarity">
    <text evidence="1">Belongs to the proline racemase family.</text>
</comment>
<proteinExistence type="inferred from homology"/>
<dbReference type="InterPro" id="IPR008794">
    <property type="entry name" value="Pro_racemase_fam"/>
</dbReference>